<keyword evidence="3" id="KW-0378">Hydrolase</keyword>
<gene>
    <name evidence="3" type="ORF">EX30DRAFT_339683</name>
</gene>
<feature type="domain" description="Serine aminopeptidase S33" evidence="2">
    <location>
        <begin position="23"/>
        <end position="268"/>
    </location>
</feature>
<dbReference type="OrthoDB" id="10249433at2759"/>
<dbReference type="Proteomes" id="UP000298138">
    <property type="component" value="Unassembled WGS sequence"/>
</dbReference>
<evidence type="ECO:0000256" key="1">
    <source>
        <dbReference type="SAM" id="MobiDB-lite"/>
    </source>
</evidence>
<dbReference type="PANTHER" id="PTHR11614">
    <property type="entry name" value="PHOSPHOLIPASE-RELATED"/>
    <property type="match status" value="1"/>
</dbReference>
<protein>
    <submittedName>
        <fullName evidence="3">Alpha/beta-hydrolase</fullName>
    </submittedName>
</protein>
<dbReference type="GO" id="GO:0016787">
    <property type="term" value="F:hydrolase activity"/>
    <property type="evidence" value="ECO:0007669"/>
    <property type="project" value="UniProtKB-KW"/>
</dbReference>
<dbReference type="AlphaFoldDB" id="A0A4S2MZY8"/>
<dbReference type="FunCoup" id="A0A4S2MZY8">
    <property type="interactions" value="370"/>
</dbReference>
<proteinExistence type="predicted"/>
<name>A0A4S2MZY8_9PEZI</name>
<dbReference type="SUPFAM" id="SSF53474">
    <property type="entry name" value="alpha/beta-Hydrolases"/>
    <property type="match status" value="1"/>
</dbReference>
<dbReference type="InterPro" id="IPR022742">
    <property type="entry name" value="Hydrolase_4"/>
</dbReference>
<dbReference type="InParanoid" id="A0A4S2MZY8"/>
<sequence length="295" mass="32614">MAETVISKEGTHELGDGLKPSTPPKAQILFLHGFSDHTTLYDTLASRLASRGLLFHGFDQRGYGRTSTAPSSLGDSGPTTQILTDVNSILITILNAHPELPTFLVGHSMGGAIALTYAFQGSYRNRLSGIAVWSPAIAIASESQPSIITRSVGRVVAAIAPKKQLVHKLDFRFMSRDREVNKAFEKDPLCHDTGTLQCLMGIDERGRLLSDPEVVKRFAPVLRIWVAHGTRDKCCDYKASREFVRQLEVEDKTFVKYDKWFHKLHAEPGEDKIKFADDLGDWLLARAQAATGPKL</sequence>
<dbReference type="Pfam" id="PF12146">
    <property type="entry name" value="Hydrolase_4"/>
    <property type="match status" value="1"/>
</dbReference>
<dbReference type="STRING" id="341454.A0A4S2MZY8"/>
<dbReference type="InterPro" id="IPR029058">
    <property type="entry name" value="AB_hydrolase_fold"/>
</dbReference>
<accession>A0A4S2MZY8</accession>
<evidence type="ECO:0000313" key="4">
    <source>
        <dbReference type="Proteomes" id="UP000298138"/>
    </source>
</evidence>
<dbReference type="Gene3D" id="3.40.50.1820">
    <property type="entry name" value="alpha/beta hydrolase"/>
    <property type="match status" value="1"/>
</dbReference>
<organism evidence="3 4">
    <name type="scientific">Ascodesmis nigricans</name>
    <dbReference type="NCBI Taxonomy" id="341454"/>
    <lineage>
        <taxon>Eukaryota</taxon>
        <taxon>Fungi</taxon>
        <taxon>Dikarya</taxon>
        <taxon>Ascomycota</taxon>
        <taxon>Pezizomycotina</taxon>
        <taxon>Pezizomycetes</taxon>
        <taxon>Pezizales</taxon>
        <taxon>Ascodesmidaceae</taxon>
        <taxon>Ascodesmis</taxon>
    </lineage>
</organism>
<dbReference type="EMBL" id="ML220115">
    <property type="protein sequence ID" value="TGZ82399.1"/>
    <property type="molecule type" value="Genomic_DNA"/>
</dbReference>
<evidence type="ECO:0000313" key="3">
    <source>
        <dbReference type="EMBL" id="TGZ82399.1"/>
    </source>
</evidence>
<dbReference type="InterPro" id="IPR051044">
    <property type="entry name" value="MAG_DAG_Lipase"/>
</dbReference>
<reference evidence="3 4" key="1">
    <citation type="submission" date="2019-04" db="EMBL/GenBank/DDBJ databases">
        <title>Comparative genomics and transcriptomics to analyze fruiting body development in filamentous ascomycetes.</title>
        <authorList>
            <consortium name="DOE Joint Genome Institute"/>
            <person name="Lutkenhaus R."/>
            <person name="Traeger S."/>
            <person name="Breuer J."/>
            <person name="Kuo A."/>
            <person name="Lipzen A."/>
            <person name="Pangilinan J."/>
            <person name="Dilworth D."/>
            <person name="Sandor L."/>
            <person name="Poggeler S."/>
            <person name="Barry K."/>
            <person name="Grigoriev I.V."/>
            <person name="Nowrousian M."/>
        </authorList>
    </citation>
    <scope>NUCLEOTIDE SEQUENCE [LARGE SCALE GENOMIC DNA]</scope>
    <source>
        <strain evidence="3 4">CBS 389.68</strain>
    </source>
</reference>
<feature type="region of interest" description="Disordered" evidence="1">
    <location>
        <begin position="1"/>
        <end position="20"/>
    </location>
</feature>
<keyword evidence="4" id="KW-1185">Reference proteome</keyword>
<evidence type="ECO:0000259" key="2">
    <source>
        <dbReference type="Pfam" id="PF12146"/>
    </source>
</evidence>